<feature type="region of interest" description="Disordered" evidence="1">
    <location>
        <begin position="1"/>
        <end position="22"/>
    </location>
</feature>
<dbReference type="Proteomes" id="UP001164743">
    <property type="component" value="Chromosome 17A"/>
</dbReference>
<feature type="compositionally biased region" description="Polar residues" evidence="1">
    <location>
        <begin position="157"/>
        <end position="179"/>
    </location>
</feature>
<evidence type="ECO:0000259" key="2">
    <source>
        <dbReference type="Pfam" id="PF20515"/>
    </source>
</evidence>
<feature type="compositionally biased region" description="Basic and acidic residues" evidence="1">
    <location>
        <begin position="405"/>
        <end position="421"/>
    </location>
</feature>
<dbReference type="EMBL" id="CP110437">
    <property type="protein sequence ID" value="WAQ92887.1"/>
    <property type="molecule type" value="Genomic_DNA"/>
</dbReference>
<feature type="compositionally biased region" description="Basic residues" evidence="1">
    <location>
        <begin position="336"/>
        <end position="345"/>
    </location>
</feature>
<reference evidence="3" key="1">
    <citation type="submission" date="2022-10" db="EMBL/GenBank/DDBJ databases">
        <title>Puccinia triticina Genome sequencing and assembly.</title>
        <authorList>
            <person name="Li C."/>
        </authorList>
    </citation>
    <scope>NUCLEOTIDE SEQUENCE</scope>
    <source>
        <strain evidence="3">Pt15</strain>
    </source>
</reference>
<keyword evidence="4" id="KW-1185">Reference proteome</keyword>
<evidence type="ECO:0000313" key="4">
    <source>
        <dbReference type="Proteomes" id="UP001164743"/>
    </source>
</evidence>
<sequence>MAKMSSETLQQRAFANSSAQRSYADVTRSTATYRNHPDAGTVHPVKDPCRAHASMMKRCSSQSPKTSAIANSAVRTKSRTNLSNASHPHDADTTGAIQECLSQTTPAGADGEVEAIVKSHAIHPHRDHSEDCAAGVIQGRPLRKTLGIADSTVKKNTSSNVYTRSNTADAGNVQPSQNRHAAKPQARSHLSTRPNPHDADTTRAMQACLSRKTSAATNGTVKVRPTSDLAPASTIDAIKGCPSTGAALVNPTAESIQNPTGACYNFRPRATSKKQASIANSSNNNQKRTFPQHDSLLIVQNNNQSTCSSDRSTSPSQSSSANQKSCNSKLTASAKPSKKKRKRRTNQNANQRMRRNAYLTLRKRNKREESCRKSFTSAPPPPGGRILTRKVKPIDLFPEITKDYNERKERKEELKAAHEEDPINNPAPSKATIVARVPTEEENRSALQTVKEKFISLDSGYHKIYDERTSEVVGIVEFMNFDDLTTEQFEDLNFLCLLFLHKSLMGESLRAGEVVWKLFHGFGDVAVERNHEHMKRSGIPSFADNNFPKVPGDESPFAFASNLAFSSNRFYNHQHVDSGNLSELPLAFALVIPTSRITG</sequence>
<feature type="domain" description="Tet-like 2OG-Fe(II) oxygenase" evidence="2">
    <location>
        <begin position="502"/>
        <end position="599"/>
    </location>
</feature>
<evidence type="ECO:0000256" key="1">
    <source>
        <dbReference type="SAM" id="MobiDB-lite"/>
    </source>
</evidence>
<evidence type="ECO:0000313" key="3">
    <source>
        <dbReference type="EMBL" id="WAQ92887.1"/>
    </source>
</evidence>
<feature type="compositionally biased region" description="Low complexity" evidence="1">
    <location>
        <begin position="305"/>
        <end position="329"/>
    </location>
</feature>
<dbReference type="Pfam" id="PF20515">
    <property type="entry name" value="2OG-FeII_Oxy_6"/>
    <property type="match status" value="1"/>
</dbReference>
<gene>
    <name evidence="3" type="ORF">PtA15_17A369</name>
</gene>
<feature type="region of interest" description="Disordered" evidence="1">
    <location>
        <begin position="303"/>
        <end position="388"/>
    </location>
</feature>
<dbReference type="GeneID" id="77805373"/>
<accession>A0ABY7D898</accession>
<name>A0ABY7D898_9BASI</name>
<feature type="region of interest" description="Disordered" evidence="1">
    <location>
        <begin position="157"/>
        <end position="200"/>
    </location>
</feature>
<proteinExistence type="predicted"/>
<organism evidence="3 4">
    <name type="scientific">Puccinia triticina</name>
    <dbReference type="NCBI Taxonomy" id="208348"/>
    <lineage>
        <taxon>Eukaryota</taxon>
        <taxon>Fungi</taxon>
        <taxon>Dikarya</taxon>
        <taxon>Basidiomycota</taxon>
        <taxon>Pucciniomycotina</taxon>
        <taxon>Pucciniomycetes</taxon>
        <taxon>Pucciniales</taxon>
        <taxon>Pucciniaceae</taxon>
        <taxon>Puccinia</taxon>
    </lineage>
</organism>
<feature type="region of interest" description="Disordered" evidence="1">
    <location>
        <begin position="405"/>
        <end position="428"/>
    </location>
</feature>
<protein>
    <recommendedName>
        <fullName evidence="2">Tet-like 2OG-Fe(II) oxygenase domain-containing protein</fullName>
    </recommendedName>
</protein>
<dbReference type="RefSeq" id="XP_053028442.1">
    <property type="nucleotide sequence ID" value="XM_053164478.1"/>
</dbReference>
<dbReference type="InterPro" id="IPR046798">
    <property type="entry name" value="2OG-FeII_Oxy_6"/>
</dbReference>